<dbReference type="Proteomes" id="UP000182373">
    <property type="component" value="Chromosome"/>
</dbReference>
<dbReference type="PANTHER" id="PTHR37944:SF1">
    <property type="entry name" value="PORIN B"/>
    <property type="match status" value="1"/>
</dbReference>
<dbReference type="InterPro" id="IPR038673">
    <property type="entry name" value="OprB_sf"/>
</dbReference>
<keyword evidence="2" id="KW-0732">Signal</keyword>
<sequence>MCIPMSFQRVRDRVRASSRLAVTLPPVALGCVLMAGSAMAQTSGTTRLPGSTISDAPNPRVVAGLIKPIQTKEIRDDEGPLGPLARNLLKRGISFHVSLFDFFSSNPSVGQDTGNTVNSTYLLTGADFDLDKILGIHHARLHFEETFFGLRANNIEATKQFSDSSAGYQTTYNLRSEQLSTLTYEQTFFNDRLNIELGRTHPNRFFALPTCQTLNSCYNNILYHNAGYISPLYSMWGGRVSYALTPTTYIEAGSFAAHPDANAHSGWDWGQEPNPGALTLVEIGHKTGYDTQLYPGRYSLTGFYNSSSHPDNDTTAYGRSRGLNPGDPVRNRHGTQGIVINTEQVVWRADGGHPDAGSLRPSKSNPTAISLYSGFGYSFDSTVPFQSDLFVGANLHAPFASRPYDRFGVKFRWVRMNGSFARYLAEANAEAGGSGAGFSRDKAIFEINAHVQVFSAIALEPVVQYVLNPDSYYNPYSARRPRDGWYVGAALIVPVGAMLGLKPL</sequence>
<dbReference type="GO" id="GO:0008643">
    <property type="term" value="P:carbohydrate transport"/>
    <property type="evidence" value="ECO:0007669"/>
    <property type="project" value="InterPro"/>
</dbReference>
<dbReference type="Pfam" id="PF04966">
    <property type="entry name" value="OprB"/>
    <property type="match status" value="1"/>
</dbReference>
<dbReference type="Gene3D" id="2.40.160.180">
    <property type="entry name" value="Carbohydrate-selective porin OprB"/>
    <property type="match status" value="1"/>
</dbReference>
<feature type="chain" id="PRO_5041777992" evidence="2">
    <location>
        <begin position="41"/>
        <end position="504"/>
    </location>
</feature>
<evidence type="ECO:0000256" key="1">
    <source>
        <dbReference type="ARBA" id="ARBA00008769"/>
    </source>
</evidence>
<organism evidence="3 4">
    <name type="scientific">Granulibacter bethesdensis</name>
    <dbReference type="NCBI Taxonomy" id="364410"/>
    <lineage>
        <taxon>Bacteria</taxon>
        <taxon>Pseudomonadati</taxon>
        <taxon>Pseudomonadota</taxon>
        <taxon>Alphaproteobacteria</taxon>
        <taxon>Acetobacterales</taxon>
        <taxon>Acetobacteraceae</taxon>
        <taxon>Granulibacter</taxon>
    </lineage>
</organism>
<dbReference type="AlphaFoldDB" id="A0AAC9K7X0"/>
<dbReference type="GO" id="GO:0015288">
    <property type="term" value="F:porin activity"/>
    <property type="evidence" value="ECO:0007669"/>
    <property type="project" value="InterPro"/>
</dbReference>
<evidence type="ECO:0000256" key="2">
    <source>
        <dbReference type="RuleBase" id="RU363072"/>
    </source>
</evidence>
<protein>
    <submittedName>
        <fullName evidence="3">Porin</fullName>
    </submittedName>
</protein>
<feature type="signal peptide" evidence="2">
    <location>
        <begin position="1"/>
        <end position="40"/>
    </location>
</feature>
<proteinExistence type="inferred from homology"/>
<dbReference type="InterPro" id="IPR007049">
    <property type="entry name" value="Carb-sel_porin_OprB"/>
</dbReference>
<evidence type="ECO:0000313" key="3">
    <source>
        <dbReference type="EMBL" id="APH54790.1"/>
    </source>
</evidence>
<dbReference type="InterPro" id="IPR052932">
    <property type="entry name" value="OprB_Porin"/>
</dbReference>
<gene>
    <name evidence="3" type="ORF">GbCGDNIH9_1489</name>
</gene>
<dbReference type="GO" id="GO:0016020">
    <property type="term" value="C:membrane"/>
    <property type="evidence" value="ECO:0007669"/>
    <property type="project" value="InterPro"/>
</dbReference>
<accession>A0AAC9K7X0</accession>
<evidence type="ECO:0000313" key="4">
    <source>
        <dbReference type="Proteomes" id="UP000182373"/>
    </source>
</evidence>
<reference evidence="4" key="1">
    <citation type="submission" date="2016-11" db="EMBL/GenBank/DDBJ databases">
        <title>Comparative genomic and phenotypic analysis of Granulibacter bethesdensis clinical isolates from patients with chronic granulomatous disease.</title>
        <authorList>
            <person name="Zarember K.A."/>
            <person name="Porcella S.F."/>
            <person name="Chu J."/>
            <person name="Ding L."/>
            <person name="Dahlstrom E."/>
            <person name="Barbian K."/>
            <person name="Martens C."/>
            <person name="Sykora L."/>
            <person name="Kramer S."/>
            <person name="Pettinato A.M."/>
            <person name="Hong H."/>
            <person name="Wald G."/>
            <person name="Berg L.J."/>
            <person name="Rogge L.S."/>
            <person name="Greenberg D.E."/>
            <person name="Falcone E.L."/>
            <person name="Neves J.F."/>
            <person name="Simoes M.J."/>
            <person name="Casal M."/>
            <person name="Rodriguez-Lopez F.C."/>
            <person name="Zelazny A."/>
            <person name="Gallin J.I."/>
            <person name="Holland S.M."/>
        </authorList>
    </citation>
    <scope>NUCLEOTIDE SEQUENCE [LARGE SCALE GENOMIC DNA]</scope>
    <source>
        <strain evidence="4">NIH9.1</strain>
    </source>
</reference>
<dbReference type="EMBL" id="CP018191">
    <property type="protein sequence ID" value="APH54790.1"/>
    <property type="molecule type" value="Genomic_DNA"/>
</dbReference>
<name>A0AAC9K7X0_9PROT</name>
<comment type="similarity">
    <text evidence="1 2">Belongs to the OprB family.</text>
</comment>
<dbReference type="PANTHER" id="PTHR37944">
    <property type="entry name" value="PORIN B"/>
    <property type="match status" value="1"/>
</dbReference>